<organism evidence="2 3">
    <name type="scientific">Acinetobacter bereziniae</name>
    <name type="common">Acinetobacter genomosp. 10</name>
    <dbReference type="NCBI Taxonomy" id="106648"/>
    <lineage>
        <taxon>Bacteria</taxon>
        <taxon>Pseudomonadati</taxon>
        <taxon>Pseudomonadota</taxon>
        <taxon>Gammaproteobacteria</taxon>
        <taxon>Moraxellales</taxon>
        <taxon>Moraxellaceae</taxon>
        <taxon>Acinetobacter</taxon>
    </lineage>
</organism>
<gene>
    <name evidence="2" type="ORF">GAK29_05036</name>
</gene>
<keyword evidence="1" id="KW-0175">Coiled coil</keyword>
<evidence type="ECO:0000256" key="1">
    <source>
        <dbReference type="SAM" id="Coils"/>
    </source>
</evidence>
<reference evidence="3" key="1">
    <citation type="journal article" date="2020" name="MBio">
        <title>Horizontal gene transfer to a defensive symbiont with a reduced genome amongst a multipartite beetle microbiome.</title>
        <authorList>
            <person name="Waterworth S.C."/>
            <person name="Florez L.V."/>
            <person name="Rees E.R."/>
            <person name="Hertweck C."/>
            <person name="Kaltenpoth M."/>
            <person name="Kwan J.C."/>
        </authorList>
    </citation>
    <scope>NUCLEOTIDE SEQUENCE [LARGE SCALE GENOMIC DNA]</scope>
</reference>
<comment type="caution">
    <text evidence="2">The sequence shown here is derived from an EMBL/GenBank/DDBJ whole genome shotgun (WGS) entry which is preliminary data.</text>
</comment>
<dbReference type="EMBL" id="WNDP01000314">
    <property type="protein sequence ID" value="KAF1010634.1"/>
    <property type="molecule type" value="Genomic_DNA"/>
</dbReference>
<accession>A0A833PA25</accession>
<proteinExistence type="predicted"/>
<feature type="coiled-coil region" evidence="1">
    <location>
        <begin position="56"/>
        <end position="104"/>
    </location>
</feature>
<dbReference type="AlphaFoldDB" id="A0A833PA25"/>
<name>A0A833PA25_ACIBZ</name>
<sequence length="112" mass="12572">MTLLNTVQIKDGNGYRVINESDFIHGQHELYGDSKLSTLTNQASDVGSSLEDKKQLKEAEIKLKDCLEQLQIAQGEFIAFKNNIDAMKARITELEANADKTDEEKPKTTKTK</sequence>
<evidence type="ECO:0000313" key="3">
    <source>
        <dbReference type="Proteomes" id="UP000490535"/>
    </source>
</evidence>
<dbReference type="Proteomes" id="UP000490535">
    <property type="component" value="Unassembled WGS sequence"/>
</dbReference>
<evidence type="ECO:0000313" key="2">
    <source>
        <dbReference type="EMBL" id="KAF1010634.1"/>
    </source>
</evidence>
<protein>
    <submittedName>
        <fullName evidence="2">Uncharacterized protein</fullName>
    </submittedName>
</protein>